<evidence type="ECO:0000313" key="4">
    <source>
        <dbReference type="Proteomes" id="UP000770015"/>
    </source>
</evidence>
<dbReference type="Pfam" id="PF06985">
    <property type="entry name" value="HET"/>
    <property type="match status" value="1"/>
</dbReference>
<evidence type="ECO:0000259" key="2">
    <source>
        <dbReference type="Pfam" id="PF06985"/>
    </source>
</evidence>
<evidence type="ECO:0000313" key="3">
    <source>
        <dbReference type="EMBL" id="KAH6691576.1"/>
    </source>
</evidence>
<dbReference type="InterPro" id="IPR010730">
    <property type="entry name" value="HET"/>
</dbReference>
<name>A0A9P8VIW1_9PEZI</name>
<proteinExistence type="predicted"/>
<sequence>MHHPAEASSSTGSSAMVIYRPIRQEYEIRVLEIHPGMPDDPLLGTLHHCSIEFKYTIPVERTKWNSSISHPHALSQDNLNTPMWYTALSYTWGEPIFDATILCDGVEKQITRTLEEALRQFRCPNESIVMWIDQICINQDDKVEKVLQIRLMSDIYELAYSTIIWIGPAGDNTPEAMELVREISYKWFELPEPDAKDEAGRKWFTRLWTIQEVVLSAQPWIMCGEHVLKFMDLGDFCEKLRDTTAAVDLEGLYNKKPELSVPLWHVPATLASQKAMCPRGDTKLKVNRLPLVVNSNDSRHAQAFDLRDKIYGMLGMLNTSLSNRIMVSYEKDYTPGMAFCNAAYADITERSGLLCDVLFGVDHEPNSKLPDLPSWVPDWSQPRVSKSLAVGTTTWHMYNASLVDYGKRQNHTQVLRPDTMELLVHAWVFDTIDGLSETCTKPLMDIDEPALRNKELASWVDLTSRSATCEVYGGSVFEAFWRTLVGDKNGDGRNTAPDSFAEIFSLLLDETTGRSPSLLGQTHSARQQRPAGRGKLDLASLKSRKPAATLSEVQDALKSAMDVACVINEIHVPFLIRRREDGRYDLLGECYVHGVMQGQVVESGKFEQEVIVLA</sequence>
<keyword evidence="4" id="KW-1185">Reference proteome</keyword>
<reference evidence="3" key="1">
    <citation type="journal article" date="2021" name="Nat. Commun.">
        <title>Genetic determinants of endophytism in the Arabidopsis root mycobiome.</title>
        <authorList>
            <person name="Mesny F."/>
            <person name="Miyauchi S."/>
            <person name="Thiergart T."/>
            <person name="Pickel B."/>
            <person name="Atanasova L."/>
            <person name="Karlsson M."/>
            <person name="Huettel B."/>
            <person name="Barry K.W."/>
            <person name="Haridas S."/>
            <person name="Chen C."/>
            <person name="Bauer D."/>
            <person name="Andreopoulos W."/>
            <person name="Pangilinan J."/>
            <person name="LaButti K."/>
            <person name="Riley R."/>
            <person name="Lipzen A."/>
            <person name="Clum A."/>
            <person name="Drula E."/>
            <person name="Henrissat B."/>
            <person name="Kohler A."/>
            <person name="Grigoriev I.V."/>
            <person name="Martin F.M."/>
            <person name="Hacquard S."/>
        </authorList>
    </citation>
    <scope>NUCLEOTIDE SEQUENCE</scope>
    <source>
        <strain evidence="3">MPI-SDFR-AT-0117</strain>
    </source>
</reference>
<dbReference type="EMBL" id="JAGSXJ010000005">
    <property type="protein sequence ID" value="KAH6691576.1"/>
    <property type="molecule type" value="Genomic_DNA"/>
</dbReference>
<evidence type="ECO:0000256" key="1">
    <source>
        <dbReference type="SAM" id="MobiDB-lite"/>
    </source>
</evidence>
<organism evidence="3 4">
    <name type="scientific">Plectosphaerella plurivora</name>
    <dbReference type="NCBI Taxonomy" id="936078"/>
    <lineage>
        <taxon>Eukaryota</taxon>
        <taxon>Fungi</taxon>
        <taxon>Dikarya</taxon>
        <taxon>Ascomycota</taxon>
        <taxon>Pezizomycotina</taxon>
        <taxon>Sordariomycetes</taxon>
        <taxon>Hypocreomycetidae</taxon>
        <taxon>Glomerellales</taxon>
        <taxon>Plectosphaerellaceae</taxon>
        <taxon>Plectosphaerella</taxon>
    </lineage>
</organism>
<dbReference type="Proteomes" id="UP000770015">
    <property type="component" value="Unassembled WGS sequence"/>
</dbReference>
<protein>
    <submittedName>
        <fullName evidence="3">Heterokaryon incompatibility protein-domain-containing protein</fullName>
    </submittedName>
</protein>
<dbReference type="AlphaFoldDB" id="A0A9P8VIW1"/>
<feature type="compositionally biased region" description="Polar residues" evidence="1">
    <location>
        <begin position="515"/>
        <end position="527"/>
    </location>
</feature>
<dbReference type="PANTHER" id="PTHR24148">
    <property type="entry name" value="ANKYRIN REPEAT DOMAIN-CONTAINING PROTEIN 39 HOMOLOG-RELATED"/>
    <property type="match status" value="1"/>
</dbReference>
<accession>A0A9P8VIW1</accession>
<gene>
    <name evidence="3" type="ORF">F5X68DRAFT_252619</name>
</gene>
<dbReference type="InterPro" id="IPR052895">
    <property type="entry name" value="HetReg/Transcr_Mod"/>
</dbReference>
<dbReference type="OrthoDB" id="3548654at2759"/>
<comment type="caution">
    <text evidence="3">The sequence shown here is derived from an EMBL/GenBank/DDBJ whole genome shotgun (WGS) entry which is preliminary data.</text>
</comment>
<feature type="region of interest" description="Disordered" evidence="1">
    <location>
        <begin position="515"/>
        <end position="537"/>
    </location>
</feature>
<feature type="domain" description="Heterokaryon incompatibility" evidence="2">
    <location>
        <begin position="85"/>
        <end position="212"/>
    </location>
</feature>
<dbReference type="PANTHER" id="PTHR24148:SF82">
    <property type="entry name" value="HETEROKARYON INCOMPATIBILITY DOMAIN-CONTAINING PROTEIN"/>
    <property type="match status" value="1"/>
</dbReference>